<evidence type="ECO:0000256" key="4">
    <source>
        <dbReference type="ARBA" id="ARBA00023140"/>
    </source>
</evidence>
<comment type="subcellular location">
    <subcellularLocation>
        <location evidence="1">Peroxisome</location>
    </subcellularLocation>
</comment>
<dbReference type="InterPro" id="IPR045851">
    <property type="entry name" value="AMP-bd_C_sf"/>
</dbReference>
<dbReference type="EMBL" id="OV170221">
    <property type="protein sequence ID" value="CAH0713605.1"/>
    <property type="molecule type" value="Genomic_DNA"/>
</dbReference>
<dbReference type="Proteomes" id="UP000838878">
    <property type="component" value="Chromosome 1"/>
</dbReference>
<dbReference type="SUPFAM" id="SSF56801">
    <property type="entry name" value="Acetyl-CoA synthetase-like"/>
    <property type="match status" value="1"/>
</dbReference>
<dbReference type="Gene3D" id="3.40.50.12780">
    <property type="entry name" value="N-terminal domain of ligase-like"/>
    <property type="match status" value="1"/>
</dbReference>
<evidence type="ECO:0000259" key="6">
    <source>
        <dbReference type="Pfam" id="PF13193"/>
    </source>
</evidence>
<dbReference type="FunFam" id="3.30.300.30:FF:000007">
    <property type="entry name" value="4-coumarate--CoA ligase 2"/>
    <property type="match status" value="1"/>
</dbReference>
<organism evidence="7 8">
    <name type="scientific">Brenthis ino</name>
    <name type="common">lesser marbled fritillary</name>
    <dbReference type="NCBI Taxonomy" id="405034"/>
    <lineage>
        <taxon>Eukaryota</taxon>
        <taxon>Metazoa</taxon>
        <taxon>Ecdysozoa</taxon>
        <taxon>Arthropoda</taxon>
        <taxon>Hexapoda</taxon>
        <taxon>Insecta</taxon>
        <taxon>Pterygota</taxon>
        <taxon>Neoptera</taxon>
        <taxon>Endopterygota</taxon>
        <taxon>Lepidoptera</taxon>
        <taxon>Glossata</taxon>
        <taxon>Ditrysia</taxon>
        <taxon>Papilionoidea</taxon>
        <taxon>Nymphalidae</taxon>
        <taxon>Heliconiinae</taxon>
        <taxon>Argynnini</taxon>
        <taxon>Brenthis</taxon>
    </lineage>
</organism>
<keyword evidence="4" id="KW-0576">Peroxisome</keyword>
<dbReference type="Pfam" id="PF00501">
    <property type="entry name" value="AMP-binding"/>
    <property type="match status" value="1"/>
</dbReference>
<evidence type="ECO:0000256" key="1">
    <source>
        <dbReference type="ARBA" id="ARBA00004275"/>
    </source>
</evidence>
<comment type="similarity">
    <text evidence="2">Belongs to the ATP-dependent AMP-binding enzyme family.</text>
</comment>
<dbReference type="InterPro" id="IPR025110">
    <property type="entry name" value="AMP-bd_C"/>
</dbReference>
<dbReference type="GO" id="GO:0005777">
    <property type="term" value="C:peroxisome"/>
    <property type="evidence" value="ECO:0007669"/>
    <property type="project" value="UniProtKB-SubCell"/>
</dbReference>
<keyword evidence="8" id="KW-1185">Reference proteome</keyword>
<evidence type="ECO:0000256" key="2">
    <source>
        <dbReference type="ARBA" id="ARBA00006432"/>
    </source>
</evidence>
<evidence type="ECO:0000313" key="8">
    <source>
        <dbReference type="Proteomes" id="UP000838878"/>
    </source>
</evidence>
<dbReference type="InterPro" id="IPR042099">
    <property type="entry name" value="ANL_N_sf"/>
</dbReference>
<evidence type="ECO:0000256" key="3">
    <source>
        <dbReference type="ARBA" id="ARBA00022598"/>
    </source>
</evidence>
<dbReference type="OrthoDB" id="10253869at2759"/>
<dbReference type="PANTHER" id="PTHR24096">
    <property type="entry name" value="LONG-CHAIN-FATTY-ACID--COA LIGASE"/>
    <property type="match status" value="1"/>
</dbReference>
<dbReference type="GO" id="GO:0016405">
    <property type="term" value="F:CoA-ligase activity"/>
    <property type="evidence" value="ECO:0007669"/>
    <property type="project" value="TreeGrafter"/>
</dbReference>
<dbReference type="InterPro" id="IPR000873">
    <property type="entry name" value="AMP-dep_synth/lig_dom"/>
</dbReference>
<accession>A0A8J9V6H6</accession>
<evidence type="ECO:0000259" key="5">
    <source>
        <dbReference type="Pfam" id="PF00501"/>
    </source>
</evidence>
<reference evidence="7" key="1">
    <citation type="submission" date="2021-12" db="EMBL/GenBank/DDBJ databases">
        <authorList>
            <person name="Martin H S."/>
        </authorList>
    </citation>
    <scope>NUCLEOTIDE SEQUENCE</scope>
</reference>
<dbReference type="Pfam" id="PF13193">
    <property type="entry name" value="AMP-binding_C"/>
    <property type="match status" value="1"/>
</dbReference>
<feature type="domain" description="AMP-binding enzyme C-terminal" evidence="6">
    <location>
        <begin position="457"/>
        <end position="533"/>
    </location>
</feature>
<feature type="domain" description="AMP-dependent synthetase/ligase" evidence="5">
    <location>
        <begin position="42"/>
        <end position="406"/>
    </location>
</feature>
<dbReference type="AlphaFoldDB" id="A0A8J9V6H6"/>
<feature type="non-terminal residue" evidence="7">
    <location>
        <position position="549"/>
    </location>
</feature>
<protein>
    <submittedName>
        <fullName evidence="7">Uncharacterized protein</fullName>
    </submittedName>
</protein>
<name>A0A8J9V6H6_9NEOP</name>
<dbReference type="Gene3D" id="3.30.300.30">
    <property type="match status" value="1"/>
</dbReference>
<gene>
    <name evidence="7" type="ORF">BINO364_LOCUS750</name>
</gene>
<keyword evidence="3" id="KW-0436">Ligase</keyword>
<proteinExistence type="inferred from homology"/>
<dbReference type="PANTHER" id="PTHR24096:SF149">
    <property type="entry name" value="AMP-BINDING DOMAIN-CONTAINING PROTEIN-RELATED"/>
    <property type="match status" value="1"/>
</dbReference>
<evidence type="ECO:0000313" key="7">
    <source>
        <dbReference type="EMBL" id="CAH0713605.1"/>
    </source>
</evidence>
<sequence>MSKIISNAVFWYFNEVTSRVVAESGIASDRHHLGKILFQSFKDAPDMIMQIDGSTGKKETSKSALERTVRCATSFRNIGLKYQDVILIMAPNHLDVTIPMYAGFYLGLSVATIDMNYGVYELQETLKCVVPKMIFCENSNVNNVQEALQLSNMSAHIVTFGEKKEHMSFSEFLTKYDDNNTTVENFKPSNFDPKVTNLLLAATSGSTGLPKAVMMTHENVSINFPYIFCGLHEFPSPFKVGLVISPIQWVSAIFQFIMSPILRYTRVQTSSPISPEHVTSLINKYKPEFFIISPTFLTSLFKYSLKEKCDFTSFKYILVGGSVVSEELLNEMTKLSPKTHMYIGYGLTEISGMFTLGVHSPCNSIGQPLGVLLYKLVSLETNETISKPNVPGELRLKGPSVCKGYYNKPEETAEAFDEDGWFKTGDIVYRDEYSNFYFLGRLKLLLKYKSHQISPVELERVIMKHPGVLDVAVTGIPDPECGDLPVAVVIARDDFDLTAQDIKDLVKKTLSDPKQLRGGVIFVKEFPTTATSKIDRTKLKELAMRMKRE</sequence>